<reference evidence="2 3" key="1">
    <citation type="submission" date="2024-04" db="EMBL/GenBank/DDBJ databases">
        <authorList>
            <person name="Waldvogel A.-M."/>
            <person name="Schoenle A."/>
        </authorList>
    </citation>
    <scope>NUCLEOTIDE SEQUENCE [LARGE SCALE GENOMIC DNA]</scope>
</reference>
<keyword evidence="3" id="KW-1185">Reference proteome</keyword>
<proteinExistence type="predicted"/>
<protein>
    <submittedName>
        <fullName evidence="2">Uncharacterized protein</fullName>
    </submittedName>
</protein>
<dbReference type="Proteomes" id="UP001497482">
    <property type="component" value="Chromosome 4"/>
</dbReference>
<name>A0AAV2LQ33_KNICA</name>
<dbReference type="AlphaFoldDB" id="A0AAV2LQ33"/>
<evidence type="ECO:0000313" key="3">
    <source>
        <dbReference type="Proteomes" id="UP001497482"/>
    </source>
</evidence>
<sequence>MQQRPWGDEWQQVRRRGARDQAEDDQPCEAAGPGEKTPRGDPESWPPKSWTRRPDPKSGPREWIPRARPGEWTQRADPKSGSRQCIQRADP</sequence>
<gene>
    <name evidence="2" type="ORF">KC01_LOCUS31998</name>
</gene>
<accession>A0AAV2LQ33</accession>
<evidence type="ECO:0000313" key="2">
    <source>
        <dbReference type="EMBL" id="CAL1604498.1"/>
    </source>
</evidence>
<dbReference type="EMBL" id="OZ035826">
    <property type="protein sequence ID" value="CAL1604498.1"/>
    <property type="molecule type" value="Genomic_DNA"/>
</dbReference>
<organism evidence="2 3">
    <name type="scientific">Knipowitschia caucasica</name>
    <name type="common">Caucasian dwarf goby</name>
    <name type="synonym">Pomatoschistus caucasicus</name>
    <dbReference type="NCBI Taxonomy" id="637954"/>
    <lineage>
        <taxon>Eukaryota</taxon>
        <taxon>Metazoa</taxon>
        <taxon>Chordata</taxon>
        <taxon>Craniata</taxon>
        <taxon>Vertebrata</taxon>
        <taxon>Euteleostomi</taxon>
        <taxon>Actinopterygii</taxon>
        <taxon>Neopterygii</taxon>
        <taxon>Teleostei</taxon>
        <taxon>Neoteleostei</taxon>
        <taxon>Acanthomorphata</taxon>
        <taxon>Gobiaria</taxon>
        <taxon>Gobiiformes</taxon>
        <taxon>Gobioidei</taxon>
        <taxon>Gobiidae</taxon>
        <taxon>Gobiinae</taxon>
        <taxon>Knipowitschia</taxon>
    </lineage>
</organism>
<feature type="compositionally biased region" description="Basic and acidic residues" evidence="1">
    <location>
        <begin position="52"/>
        <end position="80"/>
    </location>
</feature>
<evidence type="ECO:0000256" key="1">
    <source>
        <dbReference type="SAM" id="MobiDB-lite"/>
    </source>
</evidence>
<feature type="region of interest" description="Disordered" evidence="1">
    <location>
        <begin position="1"/>
        <end position="91"/>
    </location>
</feature>